<protein>
    <submittedName>
        <fullName evidence="2">Helix-turn-helix transcriptional regulator</fullName>
    </submittedName>
</protein>
<dbReference type="InterPro" id="IPR010982">
    <property type="entry name" value="Lambda_DNA-bd_dom_sf"/>
</dbReference>
<dbReference type="Pfam" id="PF01381">
    <property type="entry name" value="HTH_3"/>
    <property type="match status" value="1"/>
</dbReference>
<proteinExistence type="predicted"/>
<dbReference type="InterPro" id="IPR001387">
    <property type="entry name" value="Cro/C1-type_HTH"/>
</dbReference>
<gene>
    <name evidence="2" type="ORF">H6G05_13495</name>
</gene>
<evidence type="ECO:0000313" key="2">
    <source>
        <dbReference type="EMBL" id="MBD2317857.1"/>
    </source>
</evidence>
<dbReference type="EMBL" id="JACJQY010000020">
    <property type="protein sequence ID" value="MBD2317857.1"/>
    <property type="molecule type" value="Genomic_DNA"/>
</dbReference>
<accession>A0ABR8CC36</accession>
<keyword evidence="3" id="KW-1185">Reference proteome</keyword>
<dbReference type="Gene3D" id="1.10.260.40">
    <property type="entry name" value="lambda repressor-like DNA-binding domains"/>
    <property type="match status" value="1"/>
</dbReference>
<dbReference type="Proteomes" id="UP000618445">
    <property type="component" value="Unassembled WGS sequence"/>
</dbReference>
<organism evidence="2 3">
    <name type="scientific">Phormidium tenue FACHB-1050</name>
    <dbReference type="NCBI Taxonomy" id="2692857"/>
    <lineage>
        <taxon>Bacteria</taxon>
        <taxon>Bacillati</taxon>
        <taxon>Cyanobacteriota</taxon>
        <taxon>Cyanophyceae</taxon>
        <taxon>Oscillatoriophycideae</taxon>
        <taxon>Oscillatoriales</taxon>
        <taxon>Oscillatoriaceae</taxon>
        <taxon>Phormidium</taxon>
    </lineage>
</organism>
<dbReference type="CDD" id="cd00093">
    <property type="entry name" value="HTH_XRE"/>
    <property type="match status" value="1"/>
</dbReference>
<dbReference type="PROSITE" id="PS50943">
    <property type="entry name" value="HTH_CROC1"/>
    <property type="match status" value="1"/>
</dbReference>
<dbReference type="RefSeq" id="WP_190578663.1">
    <property type="nucleotide sequence ID" value="NZ_CAWPQU010000013.1"/>
</dbReference>
<dbReference type="SUPFAM" id="SSF47413">
    <property type="entry name" value="lambda repressor-like DNA-binding domains"/>
    <property type="match status" value="1"/>
</dbReference>
<feature type="domain" description="HTH cro/C1-type" evidence="1">
    <location>
        <begin position="38"/>
        <end position="67"/>
    </location>
</feature>
<name>A0ABR8CC36_9CYAN</name>
<sequence>MAKTSDALKIIDNLTGNDPVLEDLVREASLNAVVAQLIYEARTARGLNQKELADRIGTKQSAIARLEDADYDGHSLSIQYDSDKTLPFTDQL</sequence>
<comment type="caution">
    <text evidence="2">The sequence shown here is derived from an EMBL/GenBank/DDBJ whole genome shotgun (WGS) entry which is preliminary data.</text>
</comment>
<reference evidence="2 3" key="1">
    <citation type="journal article" date="2020" name="ISME J.">
        <title>Comparative genomics reveals insights into cyanobacterial evolution and habitat adaptation.</title>
        <authorList>
            <person name="Chen M.Y."/>
            <person name="Teng W.K."/>
            <person name="Zhao L."/>
            <person name="Hu C.X."/>
            <person name="Zhou Y.K."/>
            <person name="Han B.P."/>
            <person name="Song L.R."/>
            <person name="Shu W.S."/>
        </authorList>
    </citation>
    <scope>NUCLEOTIDE SEQUENCE [LARGE SCALE GENOMIC DNA]</scope>
    <source>
        <strain evidence="2 3">FACHB-1050</strain>
    </source>
</reference>
<evidence type="ECO:0000259" key="1">
    <source>
        <dbReference type="PROSITE" id="PS50943"/>
    </source>
</evidence>
<evidence type="ECO:0000313" key="3">
    <source>
        <dbReference type="Proteomes" id="UP000618445"/>
    </source>
</evidence>